<dbReference type="OrthoDB" id="825758at2"/>
<proteinExistence type="predicted"/>
<sequence length="230" mass="26048">MKSIIKIQSFLIVCWLIILSSCAKKSLEGSYYFNWGIRFTDIYQKYEFSENGTFTTEGGGDLGPESYGYGTYLLSKDSLILQYSKEKDPIKSKVFIESIPESKQTDSVTFHFEFYELETEMPITGTVAQYFEDKSKNKGIIAGTDGVCSIRLIKGNKTQTYTIFSLVGHESFELDLVNDSSKIIRIGLAENIGKQVFDKTTRFGVKKISNKVIQFSGGDQLIRYTPRVQN</sequence>
<evidence type="ECO:0008006" key="3">
    <source>
        <dbReference type="Google" id="ProtNLM"/>
    </source>
</evidence>
<accession>A0A1N6DBQ8</accession>
<dbReference type="Proteomes" id="UP000185221">
    <property type="component" value="Unassembled WGS sequence"/>
</dbReference>
<evidence type="ECO:0000313" key="1">
    <source>
        <dbReference type="EMBL" id="SIN68187.1"/>
    </source>
</evidence>
<dbReference type="STRING" id="226505.SAMN05444394_0662"/>
<evidence type="ECO:0000313" key="2">
    <source>
        <dbReference type="Proteomes" id="UP000185221"/>
    </source>
</evidence>
<dbReference type="RefSeq" id="WP_074223397.1">
    <property type="nucleotide sequence ID" value="NZ_FSRC01000001.1"/>
</dbReference>
<reference evidence="2" key="1">
    <citation type="submission" date="2016-11" db="EMBL/GenBank/DDBJ databases">
        <authorList>
            <person name="Varghese N."/>
            <person name="Submissions S."/>
        </authorList>
    </citation>
    <scope>NUCLEOTIDE SEQUENCE [LARGE SCALE GENOMIC DNA]</scope>
    <source>
        <strain evidence="2">DSM 15292</strain>
    </source>
</reference>
<gene>
    <name evidence="1" type="ORF">SAMN05444394_0662</name>
</gene>
<dbReference type="PROSITE" id="PS51257">
    <property type="entry name" value="PROKAR_LIPOPROTEIN"/>
    <property type="match status" value="1"/>
</dbReference>
<name>A0A1N6DBQ8_9BACT</name>
<keyword evidence="2" id="KW-1185">Reference proteome</keyword>
<dbReference type="AlphaFoldDB" id="A0A1N6DBQ8"/>
<dbReference type="EMBL" id="FSRC01000001">
    <property type="protein sequence ID" value="SIN68187.1"/>
    <property type="molecule type" value="Genomic_DNA"/>
</dbReference>
<organism evidence="1 2">
    <name type="scientific">Algoriphagus halophilus</name>
    <dbReference type="NCBI Taxonomy" id="226505"/>
    <lineage>
        <taxon>Bacteria</taxon>
        <taxon>Pseudomonadati</taxon>
        <taxon>Bacteroidota</taxon>
        <taxon>Cytophagia</taxon>
        <taxon>Cytophagales</taxon>
        <taxon>Cyclobacteriaceae</taxon>
        <taxon>Algoriphagus</taxon>
    </lineage>
</organism>
<protein>
    <recommendedName>
        <fullName evidence="3">Lipoprotein</fullName>
    </recommendedName>
</protein>